<dbReference type="PANTHER" id="PTHR46401:SF2">
    <property type="entry name" value="GLYCOSYLTRANSFERASE WBBK-RELATED"/>
    <property type="match status" value="1"/>
</dbReference>
<evidence type="ECO:0000313" key="4">
    <source>
        <dbReference type="EMBL" id="SBW80304.1"/>
    </source>
</evidence>
<evidence type="ECO:0000259" key="2">
    <source>
        <dbReference type="Pfam" id="PF00534"/>
    </source>
</evidence>
<name>A0A1D3JW67_PSEVE</name>
<proteinExistence type="predicted"/>
<dbReference type="Pfam" id="PF13579">
    <property type="entry name" value="Glyco_trans_4_4"/>
    <property type="match status" value="1"/>
</dbReference>
<dbReference type="InterPro" id="IPR001296">
    <property type="entry name" value="Glyco_trans_1"/>
</dbReference>
<evidence type="ECO:0000259" key="3">
    <source>
        <dbReference type="Pfam" id="PF13579"/>
    </source>
</evidence>
<dbReference type="Gene3D" id="3.40.50.2000">
    <property type="entry name" value="Glycogen Phosphorylase B"/>
    <property type="match status" value="2"/>
</dbReference>
<accession>A0A1D3JW67</accession>
<dbReference type="SUPFAM" id="SSF53756">
    <property type="entry name" value="UDP-Glycosyltransferase/glycogen phosphorylase"/>
    <property type="match status" value="1"/>
</dbReference>
<protein>
    <submittedName>
        <fullName evidence="4">Transferase</fullName>
    </submittedName>
</protein>
<keyword evidence="1 4" id="KW-0808">Transferase</keyword>
<dbReference type="RefSeq" id="WP_238560653.1">
    <property type="nucleotide sequence ID" value="NZ_AOUH01000002.1"/>
</dbReference>
<dbReference type="GO" id="GO:0016757">
    <property type="term" value="F:glycosyltransferase activity"/>
    <property type="evidence" value="ECO:0007669"/>
    <property type="project" value="InterPro"/>
</dbReference>
<dbReference type="Pfam" id="PF00534">
    <property type="entry name" value="Glycos_transf_1"/>
    <property type="match status" value="1"/>
</dbReference>
<reference evidence="5" key="1">
    <citation type="submission" date="2016-07" db="EMBL/GenBank/DDBJ databases">
        <authorList>
            <person name="Florea S."/>
            <person name="Webb J.S."/>
            <person name="Jaromczyk J."/>
            <person name="Schardl C.L."/>
        </authorList>
    </citation>
    <scope>NUCLEOTIDE SEQUENCE [LARGE SCALE GENOMIC DNA]</scope>
    <source>
        <strain evidence="5">1YdBTEX2</strain>
    </source>
</reference>
<evidence type="ECO:0000313" key="5">
    <source>
        <dbReference type="Proteomes" id="UP000245431"/>
    </source>
</evidence>
<dbReference type="EMBL" id="LT599583">
    <property type="protein sequence ID" value="SBW80304.1"/>
    <property type="molecule type" value="Genomic_DNA"/>
</dbReference>
<dbReference type="AlphaFoldDB" id="A0A1D3JW67"/>
<dbReference type="PANTHER" id="PTHR46401">
    <property type="entry name" value="GLYCOSYLTRANSFERASE WBBK-RELATED"/>
    <property type="match status" value="1"/>
</dbReference>
<gene>
    <name evidence="4" type="ORF">PVE_R1G2419</name>
</gene>
<feature type="domain" description="Glycosyl transferase family 1" evidence="2">
    <location>
        <begin position="206"/>
        <end position="363"/>
    </location>
</feature>
<dbReference type="Proteomes" id="UP000245431">
    <property type="component" value="Chromosome PVE_r1"/>
</dbReference>
<feature type="domain" description="Glycosyltransferase subfamily 4-like N-terminal" evidence="3">
    <location>
        <begin position="23"/>
        <end position="174"/>
    </location>
</feature>
<evidence type="ECO:0000256" key="1">
    <source>
        <dbReference type="ARBA" id="ARBA00022679"/>
    </source>
</evidence>
<dbReference type="GO" id="GO:0009103">
    <property type="term" value="P:lipopolysaccharide biosynthetic process"/>
    <property type="evidence" value="ECO:0007669"/>
    <property type="project" value="TreeGrafter"/>
</dbReference>
<dbReference type="InterPro" id="IPR028098">
    <property type="entry name" value="Glyco_trans_4-like_N"/>
</dbReference>
<organism evidence="4 5">
    <name type="scientific">Pseudomonas veronii 1YdBTEX2</name>
    <dbReference type="NCBI Taxonomy" id="1295141"/>
    <lineage>
        <taxon>Bacteria</taxon>
        <taxon>Pseudomonadati</taxon>
        <taxon>Pseudomonadota</taxon>
        <taxon>Gammaproteobacteria</taxon>
        <taxon>Pseudomonadales</taxon>
        <taxon>Pseudomonadaceae</taxon>
        <taxon>Pseudomonas</taxon>
    </lineage>
</organism>
<sequence length="407" mass="45981">MSISTDKKIKILHVIPSANPKGGGPIEGIKQLFSQYSDLGIEAELACCEAPNRPWHDDPSLPKVHAFGPGKTSYAYTPELTKWLTAHSRDYDAVIVDGLWQYHSRAVHLALSKTGVPYYVFPHGMLDPWFKKKYPLKHIKKWLYWPWAEYRMLRDAQSVIFTCEEERLLARQSFWLYKVRESVSTHGTGAPPENKKELSEAFLSKYPELQSKRIVLFLSRLHEKKGCDLLIRAFASVAAKDERLHLLMAGPDQARMQEGLQAIAENLGVGNKITWPGMLQGDDKWGAFYSSEVFCLPSHQENFGIVVAEALACGKPVLISDKVNIWREIEEDGAGFISDDTTAGTERNLMRWLSLNLSEYEALSQRSLQCFKTRFHIRRAAARLAEIIRNGSADLSAAKTQRISSNG</sequence>